<dbReference type="Gene3D" id="1.10.10.10">
    <property type="entry name" value="Winged helix-like DNA-binding domain superfamily/Winged helix DNA-binding domain"/>
    <property type="match status" value="1"/>
</dbReference>
<sequence length="191" mass="20651">MPGMTSADLLLHPVRLRVVRAFLGDRALTTSALREELADVPPTTLYRHVAKLVDAGVLAVVAERRVRGAVERTYVLRVSAADIGLDEFAAMSADEHRQAFMAYVAGLLGEFDRYLARDGFDVVRDEVGYGLAGMWLDDAEAAELRRELTRVLQPRLANPPAPGRTRRVLATVVLPGEKVVDSGGEGGSIAG</sequence>
<dbReference type="EMBL" id="BAAANN010000019">
    <property type="protein sequence ID" value="GAA1969317.1"/>
    <property type="molecule type" value="Genomic_DNA"/>
</dbReference>
<evidence type="ECO:0000313" key="2">
    <source>
        <dbReference type="Proteomes" id="UP001501116"/>
    </source>
</evidence>
<dbReference type="Proteomes" id="UP001501116">
    <property type="component" value="Unassembled WGS sequence"/>
</dbReference>
<name>A0ABN2RHJ8_9PSEU</name>
<reference evidence="1 2" key="1">
    <citation type="journal article" date="2019" name="Int. J. Syst. Evol. Microbiol.">
        <title>The Global Catalogue of Microorganisms (GCM) 10K type strain sequencing project: providing services to taxonomists for standard genome sequencing and annotation.</title>
        <authorList>
            <consortium name="The Broad Institute Genomics Platform"/>
            <consortium name="The Broad Institute Genome Sequencing Center for Infectious Disease"/>
            <person name="Wu L."/>
            <person name="Ma J."/>
        </authorList>
    </citation>
    <scope>NUCLEOTIDE SEQUENCE [LARGE SCALE GENOMIC DNA]</scope>
    <source>
        <strain evidence="1 2">JCM 14545</strain>
    </source>
</reference>
<dbReference type="Pfam" id="PF12840">
    <property type="entry name" value="HTH_20"/>
    <property type="match status" value="1"/>
</dbReference>
<dbReference type="InterPro" id="IPR011991">
    <property type="entry name" value="ArsR-like_HTH"/>
</dbReference>
<dbReference type="SUPFAM" id="SSF46785">
    <property type="entry name" value="Winged helix' DNA-binding domain"/>
    <property type="match status" value="1"/>
</dbReference>
<dbReference type="CDD" id="cd00090">
    <property type="entry name" value="HTH_ARSR"/>
    <property type="match status" value="1"/>
</dbReference>
<proteinExistence type="predicted"/>
<organism evidence="1 2">
    <name type="scientific">Amycolatopsis minnesotensis</name>
    <dbReference type="NCBI Taxonomy" id="337894"/>
    <lineage>
        <taxon>Bacteria</taxon>
        <taxon>Bacillati</taxon>
        <taxon>Actinomycetota</taxon>
        <taxon>Actinomycetes</taxon>
        <taxon>Pseudonocardiales</taxon>
        <taxon>Pseudonocardiaceae</taxon>
        <taxon>Amycolatopsis</taxon>
    </lineage>
</organism>
<gene>
    <name evidence="1" type="ORF">GCM10009754_48350</name>
</gene>
<protein>
    <submittedName>
        <fullName evidence="1">Helix-turn-helix domain-containing protein</fullName>
    </submittedName>
</protein>
<accession>A0ABN2RHJ8</accession>
<keyword evidence="2" id="KW-1185">Reference proteome</keyword>
<dbReference type="Gene3D" id="6.10.140.2180">
    <property type="match status" value="1"/>
</dbReference>
<dbReference type="InterPro" id="IPR036390">
    <property type="entry name" value="WH_DNA-bd_sf"/>
</dbReference>
<dbReference type="InterPro" id="IPR036388">
    <property type="entry name" value="WH-like_DNA-bd_sf"/>
</dbReference>
<evidence type="ECO:0000313" key="1">
    <source>
        <dbReference type="EMBL" id="GAA1969317.1"/>
    </source>
</evidence>
<comment type="caution">
    <text evidence="1">The sequence shown here is derived from an EMBL/GenBank/DDBJ whole genome shotgun (WGS) entry which is preliminary data.</text>
</comment>